<reference evidence="2" key="1">
    <citation type="journal article" date="2018" name="Front. Microbiol.">
        <title>Genome-Based Analysis Reveals the Taxonomy and Diversity of the Family Idiomarinaceae.</title>
        <authorList>
            <person name="Liu Y."/>
            <person name="Lai Q."/>
            <person name="Shao Z."/>
        </authorList>
    </citation>
    <scope>NUCLEOTIDE SEQUENCE [LARGE SCALE GENOMIC DNA]</scope>
    <source>
        <strain evidence="2">R22</strain>
    </source>
</reference>
<dbReference type="InterPro" id="IPR007801">
    <property type="entry name" value="MbnB/TglH/ChrH"/>
</dbReference>
<dbReference type="EMBL" id="PIQC01000001">
    <property type="protein sequence ID" value="RUO73482.1"/>
    <property type="molecule type" value="Genomic_DNA"/>
</dbReference>
<evidence type="ECO:0000313" key="2">
    <source>
        <dbReference type="Proteomes" id="UP000288058"/>
    </source>
</evidence>
<name>A0A432Z6F7_9GAMM</name>
<dbReference type="NCBIfam" id="NF003818">
    <property type="entry name" value="PRK05409.1"/>
    <property type="match status" value="1"/>
</dbReference>
<protein>
    <submittedName>
        <fullName evidence="1">Uncharacterized protein</fullName>
    </submittedName>
</protein>
<dbReference type="SUPFAM" id="SSF51658">
    <property type="entry name" value="Xylose isomerase-like"/>
    <property type="match status" value="1"/>
</dbReference>
<comment type="caution">
    <text evidence="1">The sequence shown here is derived from an EMBL/GenBank/DDBJ whole genome shotgun (WGS) entry which is preliminary data.</text>
</comment>
<dbReference type="PANTHER" id="PTHR42194:SF1">
    <property type="entry name" value="UPF0276 PROTEIN HI_1600"/>
    <property type="match status" value="1"/>
</dbReference>
<organism evidence="1 2">
    <name type="scientific">Idiomarina ramblicola</name>
    <dbReference type="NCBI Taxonomy" id="263724"/>
    <lineage>
        <taxon>Bacteria</taxon>
        <taxon>Pseudomonadati</taxon>
        <taxon>Pseudomonadota</taxon>
        <taxon>Gammaproteobacteria</taxon>
        <taxon>Alteromonadales</taxon>
        <taxon>Idiomarinaceae</taxon>
        <taxon>Idiomarina</taxon>
    </lineage>
</organism>
<dbReference type="InterPro" id="IPR036237">
    <property type="entry name" value="Xyl_isomerase-like_sf"/>
</dbReference>
<dbReference type="Gene3D" id="3.20.20.150">
    <property type="entry name" value="Divalent-metal-dependent TIM barrel enzymes"/>
    <property type="match status" value="1"/>
</dbReference>
<dbReference type="RefSeq" id="WP_126780227.1">
    <property type="nucleotide sequence ID" value="NZ_PIQC01000001.1"/>
</dbReference>
<accession>A0A432Z6F7</accession>
<keyword evidence="2" id="KW-1185">Reference proteome</keyword>
<sequence length="269" mass="30448">MKPNSIGLGLRNELLDAALAGDINADFLELAPENWIPFKGQRLDKLARVAENYQLTSHGLSLSIGSQDPLDSAFIKDVKQFLKAFDVEIYSEHLSYCSHNGQLYDLLPIPFTVDAVSHVSSRIRDVQTLLGQPLILENVSYYASPAPELTELEFIKQVLESSNCKLLLDVNNVFVNSVNHRYDPYEFIAGLPSERIIYGHIAGHHEEYDDLYVDTHGAEVKEQVFELLDYAYGQHGVYPTLLERDFNFPSLDELNQELGQIKVIQERHA</sequence>
<proteinExistence type="predicted"/>
<dbReference type="AlphaFoldDB" id="A0A432Z6F7"/>
<dbReference type="Proteomes" id="UP000288058">
    <property type="component" value="Unassembled WGS sequence"/>
</dbReference>
<dbReference type="OrthoDB" id="9763101at2"/>
<gene>
    <name evidence="1" type="ORF">CWI78_03360</name>
</gene>
<dbReference type="PANTHER" id="PTHR42194">
    <property type="entry name" value="UPF0276 PROTEIN HI_1600"/>
    <property type="match status" value="1"/>
</dbReference>
<dbReference type="Pfam" id="PF05114">
    <property type="entry name" value="MbnB_TglH_ChrH"/>
    <property type="match status" value="1"/>
</dbReference>
<evidence type="ECO:0000313" key="1">
    <source>
        <dbReference type="EMBL" id="RUO73482.1"/>
    </source>
</evidence>